<proteinExistence type="inferred from homology"/>
<dbReference type="AlphaFoldDB" id="A0A1I5QN38"/>
<reference evidence="8" key="1">
    <citation type="submission" date="2016-10" db="EMBL/GenBank/DDBJ databases">
        <authorList>
            <person name="Varghese N."/>
            <person name="Submissions S."/>
        </authorList>
    </citation>
    <scope>NUCLEOTIDE SEQUENCE [LARGE SCALE GENOMIC DNA]</scope>
    <source>
        <strain evidence="8">P18</strain>
    </source>
</reference>
<dbReference type="InterPro" id="IPR042092">
    <property type="entry name" value="PsdUridine_s_RsuA/RluB/E/F_cat"/>
</dbReference>
<keyword evidence="2 4" id="KW-0694">RNA-binding</keyword>
<dbReference type="EMBL" id="FOXO01000002">
    <property type="protein sequence ID" value="SFP47684.1"/>
    <property type="molecule type" value="Genomic_DNA"/>
</dbReference>
<dbReference type="Gene3D" id="3.10.290.10">
    <property type="entry name" value="RNA-binding S4 domain"/>
    <property type="match status" value="1"/>
</dbReference>
<dbReference type="PROSITE" id="PS01149">
    <property type="entry name" value="PSI_RSU"/>
    <property type="match status" value="1"/>
</dbReference>
<dbReference type="RefSeq" id="WP_074883729.1">
    <property type="nucleotide sequence ID" value="NZ_FOXO01000002.1"/>
</dbReference>
<dbReference type="GO" id="GO:0120159">
    <property type="term" value="F:rRNA pseudouridine synthase activity"/>
    <property type="evidence" value="ECO:0007669"/>
    <property type="project" value="UniProtKB-ARBA"/>
</dbReference>
<evidence type="ECO:0000313" key="7">
    <source>
        <dbReference type="EMBL" id="SFP47684.1"/>
    </source>
</evidence>
<dbReference type="PROSITE" id="PS50889">
    <property type="entry name" value="S4"/>
    <property type="match status" value="1"/>
</dbReference>
<dbReference type="Gene3D" id="3.30.70.580">
    <property type="entry name" value="Pseudouridine synthase I, catalytic domain, N-terminal subdomain"/>
    <property type="match status" value="1"/>
</dbReference>
<dbReference type="PANTHER" id="PTHR47683:SF4">
    <property type="entry name" value="PSEUDOURIDINE SYNTHASE"/>
    <property type="match status" value="1"/>
</dbReference>
<dbReference type="SUPFAM" id="SSF55174">
    <property type="entry name" value="Alpha-L RNA-binding motif"/>
    <property type="match status" value="1"/>
</dbReference>
<dbReference type="InterPro" id="IPR000748">
    <property type="entry name" value="PsdUridine_synth_RsuA/RluB/E/F"/>
</dbReference>
<dbReference type="Proteomes" id="UP000182624">
    <property type="component" value="Unassembled WGS sequence"/>
</dbReference>
<dbReference type="InterPro" id="IPR020103">
    <property type="entry name" value="PsdUridine_synth_cat_dom_sf"/>
</dbReference>
<dbReference type="OrthoDB" id="9807213at2"/>
<evidence type="ECO:0000256" key="3">
    <source>
        <dbReference type="ARBA" id="ARBA00023235"/>
    </source>
</evidence>
<dbReference type="InterPro" id="IPR050343">
    <property type="entry name" value="RsuA_PseudoU_synthase"/>
</dbReference>
<keyword evidence="8" id="KW-1185">Reference proteome</keyword>
<dbReference type="FunFam" id="3.30.70.1560:FF:000001">
    <property type="entry name" value="Pseudouridine synthase"/>
    <property type="match status" value="1"/>
</dbReference>
<dbReference type="InterPro" id="IPR020094">
    <property type="entry name" value="TruA/RsuA/RluB/E/F_N"/>
</dbReference>
<dbReference type="Pfam" id="PF00849">
    <property type="entry name" value="PseudoU_synth_2"/>
    <property type="match status" value="1"/>
</dbReference>
<dbReference type="NCBIfam" id="TIGR00093">
    <property type="entry name" value="pseudouridine synthase"/>
    <property type="match status" value="1"/>
</dbReference>
<evidence type="ECO:0000256" key="2">
    <source>
        <dbReference type="ARBA" id="ARBA00022884"/>
    </source>
</evidence>
<sequence>MRLDKFLGDHNIGTRKQIKEYVKNGRCSVNGIPAKKADIHIDENVDIIAFDGVELTFSKFHYYMLYKPEGVVSATTDGRNKTVLDLLKDENVKGLNPAGRLDIDTVGLLLLTDDGVLIHRLLSPKKHVDKTYEVHLEKEISDEDIEKLEKGVDIGDVKDNGEPYLTMEAKVIRKETDENGNPVVNLIIHEGRFHQVKRMMEAVGNKVVFLKRVTFGPLVLDETLFPGQYRPLTEIELKELGVE</sequence>
<gene>
    <name evidence="7" type="ORF">SAMN04487928_102211</name>
</gene>
<dbReference type="SUPFAM" id="SSF55120">
    <property type="entry name" value="Pseudouridine synthase"/>
    <property type="match status" value="1"/>
</dbReference>
<dbReference type="CDD" id="cd02553">
    <property type="entry name" value="PseudoU_synth_RsuA"/>
    <property type="match status" value="1"/>
</dbReference>
<dbReference type="InterPro" id="IPR006145">
    <property type="entry name" value="PsdUridine_synth_RsuA/RluA"/>
</dbReference>
<dbReference type="InterPro" id="IPR018496">
    <property type="entry name" value="PsdUridine_synth_RsuA/RluB_CS"/>
</dbReference>
<dbReference type="InterPro" id="IPR036986">
    <property type="entry name" value="S4_RNA-bd_sf"/>
</dbReference>
<evidence type="ECO:0000256" key="1">
    <source>
        <dbReference type="ARBA" id="ARBA00008348"/>
    </source>
</evidence>
<dbReference type="InterPro" id="IPR002942">
    <property type="entry name" value="S4_RNA-bd"/>
</dbReference>
<name>A0A1I5QN38_9FIRM</name>
<dbReference type="GO" id="GO:0000455">
    <property type="term" value="P:enzyme-directed rRNA pseudouridine synthesis"/>
    <property type="evidence" value="ECO:0007669"/>
    <property type="project" value="UniProtKB-ARBA"/>
</dbReference>
<evidence type="ECO:0000259" key="6">
    <source>
        <dbReference type="SMART" id="SM00363"/>
    </source>
</evidence>
<accession>A0A1I5QN38</accession>
<evidence type="ECO:0000256" key="4">
    <source>
        <dbReference type="PROSITE-ProRule" id="PRU00182"/>
    </source>
</evidence>
<protein>
    <recommendedName>
        <fullName evidence="5">Pseudouridine synthase</fullName>
        <ecNumber evidence="5">5.4.99.-</ecNumber>
    </recommendedName>
</protein>
<dbReference type="GO" id="GO:0005829">
    <property type="term" value="C:cytosol"/>
    <property type="evidence" value="ECO:0007669"/>
    <property type="project" value="UniProtKB-ARBA"/>
</dbReference>
<dbReference type="PANTHER" id="PTHR47683">
    <property type="entry name" value="PSEUDOURIDINE SYNTHASE FAMILY PROTEIN-RELATED"/>
    <property type="match status" value="1"/>
</dbReference>
<organism evidence="7 8">
    <name type="scientific">Butyrivibrio proteoclasticus</name>
    <dbReference type="NCBI Taxonomy" id="43305"/>
    <lineage>
        <taxon>Bacteria</taxon>
        <taxon>Bacillati</taxon>
        <taxon>Bacillota</taxon>
        <taxon>Clostridia</taxon>
        <taxon>Lachnospirales</taxon>
        <taxon>Lachnospiraceae</taxon>
        <taxon>Butyrivibrio</taxon>
    </lineage>
</organism>
<dbReference type="SMART" id="SM00363">
    <property type="entry name" value="S4"/>
    <property type="match status" value="1"/>
</dbReference>
<dbReference type="GO" id="GO:0003723">
    <property type="term" value="F:RNA binding"/>
    <property type="evidence" value="ECO:0007669"/>
    <property type="project" value="UniProtKB-KW"/>
</dbReference>
<feature type="domain" description="RNA-binding S4" evidence="6">
    <location>
        <begin position="1"/>
        <end position="59"/>
    </location>
</feature>
<dbReference type="CDD" id="cd00165">
    <property type="entry name" value="S4"/>
    <property type="match status" value="1"/>
</dbReference>
<comment type="similarity">
    <text evidence="1 5">Belongs to the pseudouridine synthase RsuA family.</text>
</comment>
<evidence type="ECO:0000313" key="8">
    <source>
        <dbReference type="Proteomes" id="UP000182624"/>
    </source>
</evidence>
<keyword evidence="3 5" id="KW-0413">Isomerase</keyword>
<dbReference type="Gene3D" id="3.30.70.1560">
    <property type="entry name" value="Alpha-L RNA-binding motif"/>
    <property type="match status" value="1"/>
</dbReference>
<evidence type="ECO:0000256" key="5">
    <source>
        <dbReference type="RuleBase" id="RU003887"/>
    </source>
</evidence>
<dbReference type="EC" id="5.4.99.-" evidence="5"/>